<dbReference type="GO" id="GO:0009725">
    <property type="term" value="P:response to hormone"/>
    <property type="evidence" value="ECO:0007669"/>
    <property type="project" value="TreeGrafter"/>
</dbReference>
<protein>
    <submittedName>
        <fullName evidence="6">Uncharacterized protein</fullName>
    </submittedName>
</protein>
<dbReference type="GO" id="GO:0038023">
    <property type="term" value="F:signaling receptor activity"/>
    <property type="evidence" value="ECO:0007669"/>
    <property type="project" value="TreeGrafter"/>
</dbReference>
<evidence type="ECO:0000256" key="1">
    <source>
        <dbReference type="ARBA" id="ARBA00004141"/>
    </source>
</evidence>
<dbReference type="Proteomes" id="UP001164929">
    <property type="component" value="Chromosome 2"/>
</dbReference>
<keyword evidence="2 5" id="KW-0812">Transmembrane</keyword>
<dbReference type="GO" id="GO:0016020">
    <property type="term" value="C:membrane"/>
    <property type="evidence" value="ECO:0007669"/>
    <property type="project" value="UniProtKB-SubCell"/>
</dbReference>
<evidence type="ECO:0000313" key="7">
    <source>
        <dbReference type="Proteomes" id="UP001164929"/>
    </source>
</evidence>
<feature type="transmembrane region" description="Helical" evidence="5">
    <location>
        <begin position="87"/>
        <end position="106"/>
    </location>
</feature>
<sequence length="160" mass="17593">MFCLLASSSRLLLSFSSERMSCRVDYAGIDSLTSTSFYPPGDCSFTRSRILQGVYMGFITVLGFVAVIFTLFPVFPRPDFRSSPAALFLGTGLSGVATIFHKLMHYKKQPEALQTTGFEILMGILYGIRRIDKRTPREFLSDGSQASSASPGIVTSLFTC</sequence>
<keyword evidence="7" id="KW-1185">Reference proteome</keyword>
<evidence type="ECO:0000256" key="3">
    <source>
        <dbReference type="ARBA" id="ARBA00022989"/>
    </source>
</evidence>
<dbReference type="PANTHER" id="PTHR20855:SF132">
    <property type="entry name" value="HEPTAHELICAL TRANSMEMBRANE PROTEIN 4-LIKE"/>
    <property type="match status" value="1"/>
</dbReference>
<evidence type="ECO:0000256" key="4">
    <source>
        <dbReference type="ARBA" id="ARBA00023136"/>
    </source>
</evidence>
<name>A0AAD6RE99_9ROSI</name>
<gene>
    <name evidence="6" type="ORF">NC653_006229</name>
</gene>
<comment type="subcellular location">
    <subcellularLocation>
        <location evidence="1">Membrane</location>
        <topology evidence="1">Multi-pass membrane protein</topology>
    </subcellularLocation>
</comment>
<keyword evidence="4 5" id="KW-0472">Membrane</keyword>
<dbReference type="InterPro" id="IPR004254">
    <property type="entry name" value="AdipoR/HlyIII-related"/>
</dbReference>
<dbReference type="PANTHER" id="PTHR20855">
    <property type="entry name" value="ADIPOR/PROGESTIN RECEPTOR-RELATED"/>
    <property type="match status" value="1"/>
</dbReference>
<evidence type="ECO:0000256" key="5">
    <source>
        <dbReference type="SAM" id="Phobius"/>
    </source>
</evidence>
<dbReference type="AlphaFoldDB" id="A0AAD6RE99"/>
<reference evidence="6" key="1">
    <citation type="journal article" date="2023" name="Mol. Ecol. Resour.">
        <title>Chromosome-level genome assembly of a triploid poplar Populus alba 'Berolinensis'.</title>
        <authorList>
            <person name="Chen S."/>
            <person name="Yu Y."/>
            <person name="Wang X."/>
            <person name="Wang S."/>
            <person name="Zhang T."/>
            <person name="Zhou Y."/>
            <person name="He R."/>
            <person name="Meng N."/>
            <person name="Wang Y."/>
            <person name="Liu W."/>
            <person name="Liu Z."/>
            <person name="Liu J."/>
            <person name="Guo Q."/>
            <person name="Huang H."/>
            <person name="Sederoff R.R."/>
            <person name="Wang G."/>
            <person name="Qu G."/>
            <person name="Chen S."/>
        </authorList>
    </citation>
    <scope>NUCLEOTIDE SEQUENCE</scope>
    <source>
        <strain evidence="6">SC-2020</strain>
    </source>
</reference>
<dbReference type="Pfam" id="PF03006">
    <property type="entry name" value="HlyIII"/>
    <property type="match status" value="1"/>
</dbReference>
<dbReference type="EMBL" id="JAQIZT010000002">
    <property type="protein sequence ID" value="KAJ7007112.1"/>
    <property type="molecule type" value="Genomic_DNA"/>
</dbReference>
<evidence type="ECO:0000256" key="2">
    <source>
        <dbReference type="ARBA" id="ARBA00022692"/>
    </source>
</evidence>
<accession>A0AAD6RE99</accession>
<feature type="transmembrane region" description="Helical" evidence="5">
    <location>
        <begin position="54"/>
        <end position="75"/>
    </location>
</feature>
<dbReference type="GO" id="GO:0009744">
    <property type="term" value="P:response to sucrose"/>
    <property type="evidence" value="ECO:0007669"/>
    <property type="project" value="UniProtKB-ARBA"/>
</dbReference>
<proteinExistence type="predicted"/>
<keyword evidence="3 5" id="KW-1133">Transmembrane helix</keyword>
<evidence type="ECO:0000313" key="6">
    <source>
        <dbReference type="EMBL" id="KAJ7007112.1"/>
    </source>
</evidence>
<organism evidence="6 7">
    <name type="scientific">Populus alba x Populus x berolinensis</name>
    <dbReference type="NCBI Taxonomy" id="444605"/>
    <lineage>
        <taxon>Eukaryota</taxon>
        <taxon>Viridiplantae</taxon>
        <taxon>Streptophyta</taxon>
        <taxon>Embryophyta</taxon>
        <taxon>Tracheophyta</taxon>
        <taxon>Spermatophyta</taxon>
        <taxon>Magnoliopsida</taxon>
        <taxon>eudicotyledons</taxon>
        <taxon>Gunneridae</taxon>
        <taxon>Pentapetalae</taxon>
        <taxon>rosids</taxon>
        <taxon>fabids</taxon>
        <taxon>Malpighiales</taxon>
        <taxon>Salicaceae</taxon>
        <taxon>Saliceae</taxon>
        <taxon>Populus</taxon>
    </lineage>
</organism>
<comment type="caution">
    <text evidence="6">The sequence shown here is derived from an EMBL/GenBank/DDBJ whole genome shotgun (WGS) entry which is preliminary data.</text>
</comment>